<dbReference type="OrthoDB" id="5363773at2"/>
<dbReference type="InterPro" id="IPR013320">
    <property type="entry name" value="ConA-like_dom_sf"/>
</dbReference>
<evidence type="ECO:0000259" key="1">
    <source>
        <dbReference type="Pfam" id="PF13229"/>
    </source>
</evidence>
<feature type="domain" description="Right handed beta helix" evidence="1">
    <location>
        <begin position="265"/>
        <end position="402"/>
    </location>
</feature>
<dbReference type="HOGENOM" id="CLU_254409_0_0_7"/>
<accession>E0UUZ4</accession>
<dbReference type="InterPro" id="IPR011050">
    <property type="entry name" value="Pectin_lyase_fold/virulence"/>
</dbReference>
<dbReference type="eggNOG" id="COG3420">
    <property type="taxonomic scope" value="Bacteria"/>
</dbReference>
<dbReference type="EMBL" id="CP002205">
    <property type="protein sequence ID" value="ADN08506.1"/>
    <property type="molecule type" value="Genomic_DNA"/>
</dbReference>
<dbReference type="Gene3D" id="2.160.20.20">
    <property type="match status" value="1"/>
</dbReference>
<dbReference type="SUPFAM" id="SSF49899">
    <property type="entry name" value="Concanavalin A-like lectins/glucanases"/>
    <property type="match status" value="1"/>
</dbReference>
<name>E0UUZ4_SULAO</name>
<dbReference type="STRING" id="563040.Saut_0457"/>
<dbReference type="InterPro" id="IPR039448">
    <property type="entry name" value="Beta_helix"/>
</dbReference>
<dbReference type="Pfam" id="PF13229">
    <property type="entry name" value="Beta_helix"/>
    <property type="match status" value="1"/>
</dbReference>
<dbReference type="eggNOG" id="COG1195">
    <property type="taxonomic scope" value="Bacteria"/>
</dbReference>
<keyword evidence="3" id="KW-1185">Reference proteome</keyword>
<dbReference type="SUPFAM" id="SSF51126">
    <property type="entry name" value="Pectin lyase-like"/>
    <property type="match status" value="1"/>
</dbReference>
<dbReference type="InterPro" id="IPR012332">
    <property type="entry name" value="Autotransporter_pectin_lyase_C"/>
</dbReference>
<dbReference type="KEGG" id="sua:Saut_0457"/>
<evidence type="ECO:0000313" key="3">
    <source>
        <dbReference type="Proteomes" id="UP000007803"/>
    </source>
</evidence>
<gene>
    <name evidence="2" type="ordered locus">Saut_0457</name>
</gene>
<dbReference type="Proteomes" id="UP000007803">
    <property type="component" value="Chromosome"/>
</dbReference>
<proteinExistence type="predicted"/>
<evidence type="ECO:0000313" key="2">
    <source>
        <dbReference type="EMBL" id="ADN08506.1"/>
    </source>
</evidence>
<organism evidence="2 3">
    <name type="scientific">Sulfurimonas autotrophica (strain ATCC BAA-671 / DSM 16294 / JCM 11897 / OK10)</name>
    <dbReference type="NCBI Taxonomy" id="563040"/>
    <lineage>
        <taxon>Bacteria</taxon>
        <taxon>Pseudomonadati</taxon>
        <taxon>Campylobacterota</taxon>
        <taxon>Epsilonproteobacteria</taxon>
        <taxon>Campylobacterales</taxon>
        <taxon>Sulfurimonadaceae</taxon>
        <taxon>Sulfurimonas</taxon>
    </lineage>
</organism>
<reference evidence="3" key="1">
    <citation type="journal article" date="2010" name="Stand. Genomic Sci.">
        <title>Complete genome sequence of Sulfurimonas autotrophica type strain (OK10).</title>
        <authorList>
            <person name="Sikorski J."/>
            <person name="Munk C."/>
            <person name="Lapidus A."/>
            <person name="Djao O."/>
            <person name="Lucas S."/>
            <person name="Glavina Del Rio T."/>
            <person name="Nolan M."/>
            <person name="Tice H."/>
            <person name="Han C."/>
            <person name="Cheng J."/>
            <person name="Tapia R."/>
            <person name="Goodwin L."/>
            <person name="Pitluck S."/>
            <person name="Liolios K."/>
            <person name="Ivanova N."/>
            <person name="Mavromatis K."/>
            <person name="Mikhailova N."/>
            <person name="Pati A."/>
            <person name="Sims D."/>
            <person name="Meincke L."/>
            <person name="Brettin T."/>
            <person name="Detter J."/>
            <person name="Chen A."/>
            <person name="Palaniappan K."/>
            <person name="Land M."/>
            <person name="Hauser L."/>
            <person name="Chang Y."/>
            <person name="Jeffries C."/>
            <person name="Rohde M."/>
            <person name="Lang E."/>
            <person name="Spring S."/>
            <person name="Goker M."/>
            <person name="Woyke T."/>
            <person name="Bristow J."/>
            <person name="Eisen J."/>
            <person name="Markowitz V."/>
            <person name="Hugenholtz P."/>
            <person name="Kyrpides N."/>
            <person name="Klenk H."/>
        </authorList>
    </citation>
    <scope>NUCLEOTIDE SEQUENCE [LARGE SCALE GENOMIC DNA]</scope>
    <source>
        <strain evidence="3">ATCC BAA-671 / DSM 16294 / JCM 11897 / OK10</strain>
    </source>
</reference>
<dbReference type="RefSeq" id="WP_013326262.1">
    <property type="nucleotide sequence ID" value="NC_014506.1"/>
</dbReference>
<sequence length="1399" mass="156781">MIKIIFIFFIFVNVLFAKTLVVDNTPSFLGYFNCEGFSFSNNYVSIQDAVNNAQNGNTIKICKGDYNEAVIIDGLKNLIITNGADASSPTDVNWYSNTYTLTIGSNNSSENTIIKNISLKETSSNANYYALRLLKGKIITLNNVILKTEAGSAIYGDWNFDGEGIYKNLTINSKANGIYINKGTKQTFEDINITIDGNNANYFGIFLGDNIKNENHIFKNLNFNVKKQSAIFVKHSKNITFENIDIKATDYDSDYKTALYLDWGIDSNAQFTFKNVNIDLNKGEGINVKKADDINFDTLSINGSSGYGIFLDSSIKGKLTFTHLSLKANQEYGIYIKNGNDLNMEDANITGISGTGYILFCDWGMQGNYTFKDVNSSTSSYGFIIRKSNDITFDNLTLKGNSPNENYWGIYGDANVNGTVSIKNSDINVTGIALELKNGKPNIEKSKIVSQKNHTIFFDTNTNNIQIKDSCFYKNNDSSFYDLYVHNWETNAKVNNNCIYGAPKENLARTEKNGNDYKGNFWEGVSGDYNYNHVFDNQTLSSCPNSCSGETPSLTPIINYHMDECSWDSGSNTYEIKNFGSLENDYNASALNNADTIEDGKIYRAGDINSTASDDKAIISKTDLSLPHKYTLTTWIKFPLNTNGHKIFRSGRKRVQYFNIADRTGSNKDFIYFTKDIRRNKWTLNIDDDHDSKSMNFNPQNLSGWYMLTFVITNNGTDFYLDTNKEHTFTTHPNRGNLGLLFNSDYNSNDNVTNAQSIGASVDEFKIFDKALSNSQIQTIYGNENNGKNYDGSDRTAPECGGTQPPIRNYQFDARDIFRGEDDRNISTKIVSREFQLTLMSLDENGTKQDFNGTVCAKVESTSGYAGDYNKTIWSDNKEKNASFTVIRAIGGGVNATLYIKWFKNIQDAECMSSIDSNDTNATDNFTIRPDRFIIYPPSTQIYAGEDFNISYAAKVYGSDANASDYNESNGSSFHLHVNEINTNCINGDFNGSINFNDGNVTVTSNYNEVGKIDLNITDRDITCTNRFAGIDCKDQNISGHWNTDTDTRIDENATRLTVLPHHFKIDSILYNFDENNEFTYISQDLNMSTRLDLNVTAQNKQNEAAKNYNKNCYAKNIDINISHSSIGDGNLSKILYIYQDDSDLNSSLNIVNKNVDINITSYPKENFTTDHNGSTLLKVFINFDRNYSKTVNPFDFNITDVNVSDENISLSNAATDGNATFYFARTYTQDLATSQTDDNVSAEILVYDSADNDYVDGFKEELLDWYLINKHTTQNDGNISDSNISSSTDKTDSVESADFNTSVTFKGNGVFDISVHNAGKNEGTYFIHLGVDKWLWYAPQNFGNTYDYSAGSNCTQHPCIKYNYEKKSEGNAVTSGNTTGVHFDANVSKNSRGVRLLR</sequence>
<protein>
    <recommendedName>
        <fullName evidence="1">Right handed beta helix domain-containing protein</fullName>
    </recommendedName>
</protein>